<dbReference type="GO" id="GO:0009306">
    <property type="term" value="P:protein secretion"/>
    <property type="evidence" value="ECO:0007669"/>
    <property type="project" value="InterPro"/>
</dbReference>
<comment type="caution">
    <text evidence="6">The sequence shown here is derived from an EMBL/GenBank/DDBJ whole genome shotgun (WGS) entry which is preliminary data.</text>
</comment>
<feature type="domain" description="Translocation and assembly module TamB C-terminal" evidence="5">
    <location>
        <begin position="988"/>
        <end position="1413"/>
    </location>
</feature>
<protein>
    <submittedName>
        <fullName evidence="6">Translocation/assembly module TamB</fullName>
    </submittedName>
</protein>
<dbReference type="Proteomes" id="UP000267585">
    <property type="component" value="Unassembled WGS sequence"/>
</dbReference>
<sequence>MPFVQTRFARYATTEINKKYGTNINIDRLRVSFISWDTALQGVYIEDYQKDTLFYIDNLRTSILNVRNLVNGKLEFGDIALEKLNFKLKTYKDNQKTNLEVFIDKLDNKKQRTPGRQPFFFSSSDVEITDGNFRLIDENRETTTMLDFEDLNISANDFTIEGPDVGAVIKDMSFKSKRGIEVEKMKTQFTYTKQQMRFDSLRIKTLQSDLLGEVVFNYNREDFRDFLNKVNIDAQFTESIVALDEVNQLYNQFGSDKIVNFTANIDGVLNNLAATDLFLNMDNTGIRGDFDFENLFDKNAGFVLTANMKNVTSSYYELRALMPNILDVLPTSIQRLGQFTVRGDAVITESSINTKANINTLIGSSYVDLELTDIDHIDDASYKGFVSLIDFDLGELIESKDVGITNLDFNVEGKGVVMEFLNTEVIGEVYSLQFNGYDYNDIKVSGILKEQLFDGSLYCSDQNIQFSFKGLADFGENRNNFNFIASVDYADLRKLNFIKDSVSIFKGDVNMDITGNSLDNIRGDVKFSKTNYQNKNDTYYFEDFKVSSTFENDSTRIIDINSPDIITGYLKGNFRVRELGQLLQNSLGSIYTNYKPFQISENQRLAFNFKIYNKIVDVFFPEVKFDPNTFIKGNIIADEGDFKLTFKSPSIVAYGNELDSIDVKVDNKNPLFNTYVSIGDLATPYYDVKDFNLINTTLKDTLFFRTEFKGGSEYNDSYNLNFYHTFTKENKSVIGLKTSDISFKGNKWILNKDGNTKNKVVLNKTLDSITIEEIVMNNSEEERIRLRGQLADSTYKDIELQFKIVSLNKITPTIDSLKLSGEVNGTLNVLQKDNVYLPSSNLNIGDFGINGTTLGDLSIGIVGNKDLTDFVVNSSIVDQAGEKFSVVGNISNREEIPQANLIVDFNKFNLEPFSPLGEGVITNIRGQLQGSAIIKGPVNNPDMSGVLSLNEAGIAIPYLNVYYSFAPYSRVRLTGQSFNFQEIKLTDIAMNTKATLDGSITHSFFRDWSLDLDVDTNNDRFLILNTPFEEEVLYYGTGYLNGTGEIFGPTNALTINVDGATAKGTSLKIPISDVASVGDFSFINFVDKIVEEEDMGQRVLKEVEGLELAFNLDVTPDAEVEIVVDTKTGSSLKGTGAGILFIEINTNGKFNMYGDFVVVTGQFHYKFGGVVDKTFKVRPGGNITWEKEPLAAQLNMEAVYSLYANPAPLLDNSGYTRRIPTDVVVRLTGELQSPVIDWSIDFPGTTSIVKSELEYRLQDPTIAEKNALFLLAQGSFVNEQTGINQQAVTGNLLQSASGILNSLLAGDNDKLNLGLSYEQGILDRSTDIQTENRIGVTLSTQLSDRVLLNGRVGVPVGGVSETVVAGDVEVQILLNEEGTLSAKIFNRENEIQQILTDQQGYTQGVGLSYQVDFNSFKQLLRKILGRNQ</sequence>
<keyword evidence="3" id="KW-1133">Transmembrane helix</keyword>
<evidence type="ECO:0000256" key="2">
    <source>
        <dbReference type="ARBA" id="ARBA00022692"/>
    </source>
</evidence>
<dbReference type="EMBL" id="RQPJ01000014">
    <property type="protein sequence ID" value="RTE52963.1"/>
    <property type="molecule type" value="Genomic_DNA"/>
</dbReference>
<evidence type="ECO:0000259" key="5">
    <source>
        <dbReference type="Pfam" id="PF04357"/>
    </source>
</evidence>
<dbReference type="Pfam" id="PF04357">
    <property type="entry name" value="TamB"/>
    <property type="match status" value="1"/>
</dbReference>
<accession>A0A3S0C667</accession>
<name>A0A3S0C667_9FLAO</name>
<proteinExistence type="predicted"/>
<evidence type="ECO:0000256" key="3">
    <source>
        <dbReference type="ARBA" id="ARBA00022989"/>
    </source>
</evidence>
<evidence type="ECO:0000313" key="7">
    <source>
        <dbReference type="Proteomes" id="UP000267585"/>
    </source>
</evidence>
<organism evidence="6 7">
    <name type="scientific">Arenibacter aquaticus</name>
    <dbReference type="NCBI Taxonomy" id="2489054"/>
    <lineage>
        <taxon>Bacteria</taxon>
        <taxon>Pseudomonadati</taxon>
        <taxon>Bacteroidota</taxon>
        <taxon>Flavobacteriia</taxon>
        <taxon>Flavobacteriales</taxon>
        <taxon>Flavobacteriaceae</taxon>
        <taxon>Arenibacter</taxon>
    </lineage>
</organism>
<keyword evidence="2" id="KW-0812">Transmembrane</keyword>
<comment type="subcellular location">
    <subcellularLocation>
        <location evidence="1">Membrane</location>
        <topology evidence="1">Single-pass membrane protein</topology>
    </subcellularLocation>
</comment>
<evidence type="ECO:0000256" key="1">
    <source>
        <dbReference type="ARBA" id="ARBA00004167"/>
    </source>
</evidence>
<gene>
    <name evidence="6" type="ORF">EHW67_13695</name>
</gene>
<evidence type="ECO:0000256" key="4">
    <source>
        <dbReference type="ARBA" id="ARBA00023136"/>
    </source>
</evidence>
<dbReference type="GO" id="GO:0005886">
    <property type="term" value="C:plasma membrane"/>
    <property type="evidence" value="ECO:0007669"/>
    <property type="project" value="InterPro"/>
</dbReference>
<evidence type="ECO:0000313" key="6">
    <source>
        <dbReference type="EMBL" id="RTE52963.1"/>
    </source>
</evidence>
<keyword evidence="7" id="KW-1185">Reference proteome</keyword>
<keyword evidence="4" id="KW-0472">Membrane</keyword>
<reference evidence="6 7" key="1">
    <citation type="submission" date="2018-11" db="EMBL/GenBank/DDBJ databases">
        <title>Arenibacter aquaticus sp.nov., a marine bacterium isolated from surface seawater in the South China Sea.</title>
        <authorList>
            <person name="Guo J."/>
            <person name="Sun J."/>
        </authorList>
    </citation>
    <scope>NUCLEOTIDE SEQUENCE [LARGE SCALE GENOMIC DNA]</scope>
    <source>
        <strain evidence="6 7">GUO666</strain>
    </source>
</reference>
<dbReference type="InterPro" id="IPR007452">
    <property type="entry name" value="TamB_C"/>
</dbReference>
<dbReference type="OrthoDB" id="680700at2"/>